<gene>
    <name evidence="1" type="ORF">CHARACLAT_019200</name>
</gene>
<reference evidence="1 2" key="1">
    <citation type="submission" date="2021-06" db="EMBL/GenBank/DDBJ databases">
        <authorList>
            <person name="Palmer J.M."/>
        </authorList>
    </citation>
    <scope>NUCLEOTIDE SEQUENCE [LARGE SCALE GENOMIC DNA]</scope>
    <source>
        <strain evidence="1 2">CL_MEX2019</strain>
        <tissue evidence="1">Muscle</tissue>
    </source>
</reference>
<keyword evidence="2" id="KW-1185">Reference proteome</keyword>
<comment type="caution">
    <text evidence="1">The sequence shown here is derived from an EMBL/GenBank/DDBJ whole genome shotgun (WGS) entry which is preliminary data.</text>
</comment>
<sequence>MWGDFTSTALKLESAHQEPLCTDKFNICASDGAFLMSSHPCFRNNARRVLPGLGRKRTVLLLCGPRSLIQMKANVVFHLETRVWSKNEEAQNLHCLKFSDDLGCHVTC</sequence>
<protein>
    <submittedName>
        <fullName evidence="1">Uncharacterized protein</fullName>
    </submittedName>
</protein>
<organism evidence="1 2">
    <name type="scientific">Characodon lateralis</name>
    <dbReference type="NCBI Taxonomy" id="208331"/>
    <lineage>
        <taxon>Eukaryota</taxon>
        <taxon>Metazoa</taxon>
        <taxon>Chordata</taxon>
        <taxon>Craniata</taxon>
        <taxon>Vertebrata</taxon>
        <taxon>Euteleostomi</taxon>
        <taxon>Actinopterygii</taxon>
        <taxon>Neopterygii</taxon>
        <taxon>Teleostei</taxon>
        <taxon>Neoteleostei</taxon>
        <taxon>Acanthomorphata</taxon>
        <taxon>Ovalentaria</taxon>
        <taxon>Atherinomorphae</taxon>
        <taxon>Cyprinodontiformes</taxon>
        <taxon>Goodeidae</taxon>
        <taxon>Characodon</taxon>
    </lineage>
</organism>
<evidence type="ECO:0000313" key="1">
    <source>
        <dbReference type="EMBL" id="MED6287732.1"/>
    </source>
</evidence>
<proteinExistence type="predicted"/>
<accession>A0ABU7EKH2</accession>
<dbReference type="EMBL" id="JAHUTJ010059109">
    <property type="protein sequence ID" value="MED6287732.1"/>
    <property type="molecule type" value="Genomic_DNA"/>
</dbReference>
<dbReference type="Proteomes" id="UP001352852">
    <property type="component" value="Unassembled WGS sequence"/>
</dbReference>
<name>A0ABU7EKH2_9TELE</name>
<evidence type="ECO:0000313" key="2">
    <source>
        <dbReference type="Proteomes" id="UP001352852"/>
    </source>
</evidence>